<evidence type="ECO:0000256" key="1">
    <source>
        <dbReference type="ARBA" id="ARBA00010139"/>
    </source>
</evidence>
<dbReference type="EMBL" id="KQ241756">
    <property type="protein sequence ID" value="KNC84563.1"/>
    <property type="molecule type" value="Genomic_DNA"/>
</dbReference>
<dbReference type="eggNOG" id="KOG1399">
    <property type="taxonomic scope" value="Eukaryota"/>
</dbReference>
<dbReference type="PANTHER" id="PTHR42877">
    <property type="entry name" value="L-ORNITHINE N(5)-MONOOXYGENASE-RELATED"/>
    <property type="match status" value="1"/>
</dbReference>
<sequence length="606" mass="67797">MAGDLLTRLIAFSELLTLAGVYFSSASPIVLVWQYYAGNELISYTFLYLGTICCCLLSWLLYTSYCPAGLLVSPVKGPGPSHDSTTTNAQENPHVVIVGTGFGGLCMALKLKALGVSFTITEKESKIGGTWAVNTYPGAACDVPSALYSFSFAPNAEWDRRWSDQPAILKYIDGLYRDNNILPHVVCNTEVTRATWVEKECTWKIECERRVGGEIEKVIFRAKWFITATGQLSYPLVPNVKGVKDTFTGESFHSARWPTESNDGTCSSPAQLDVVKNKKVVVVGAGACAIQIVPEVAKVASHLTVIQRTPSYIVWKHNQTYSSFRRMCYRYLPLYLKAHRYSFWMFAELLYQAASKRDSFLNAFLGKTVGLSQVRTQMGDKEGPNSDLIRKVEPDYQFYCKRTLFSSDWYPALMRDNVALVTDSMTEVVADGVVTSDGTTHTADTIIYCTGFRATNVLFPMIIHGIGGLVLNAVWGKRPRAYLGIFMNDFPNMGILYGPNTNLGHSSIIQMLETQAEYICQAIKYVWETDNVDAVAVKEDVLRAHIETVDAEMNKLAFAADCNSWYKIGGNNPLQCSTSTLWYWLRTRLFQAEDYDVYSVENKKRI</sequence>
<dbReference type="Gene3D" id="3.50.50.60">
    <property type="entry name" value="FAD/NAD(P)-binding domain"/>
    <property type="match status" value="2"/>
</dbReference>
<protein>
    <recommendedName>
        <fullName evidence="3">FAD/NAD(P)-binding domain-containing protein</fullName>
    </recommendedName>
</protein>
<proteinExistence type="inferred from homology"/>
<feature type="domain" description="FAD/NAD(P)-binding" evidence="3">
    <location>
        <begin position="94"/>
        <end position="311"/>
    </location>
</feature>
<dbReference type="RefSeq" id="XP_014158465.1">
    <property type="nucleotide sequence ID" value="XM_014302990.1"/>
</dbReference>
<dbReference type="GO" id="GO:0016491">
    <property type="term" value="F:oxidoreductase activity"/>
    <property type="evidence" value="ECO:0007669"/>
    <property type="project" value="InterPro"/>
</dbReference>
<gene>
    <name evidence="4" type="ORF">SARC_03236</name>
</gene>
<dbReference type="Proteomes" id="UP000054560">
    <property type="component" value="Unassembled WGS sequence"/>
</dbReference>
<reference evidence="4 5" key="1">
    <citation type="submission" date="2011-02" db="EMBL/GenBank/DDBJ databases">
        <title>The Genome Sequence of Sphaeroforma arctica JP610.</title>
        <authorList>
            <consortium name="The Broad Institute Genome Sequencing Platform"/>
            <person name="Russ C."/>
            <person name="Cuomo C."/>
            <person name="Young S.K."/>
            <person name="Zeng Q."/>
            <person name="Gargeya S."/>
            <person name="Alvarado L."/>
            <person name="Berlin A."/>
            <person name="Chapman S.B."/>
            <person name="Chen Z."/>
            <person name="Freedman E."/>
            <person name="Gellesch M."/>
            <person name="Goldberg J."/>
            <person name="Griggs A."/>
            <person name="Gujja S."/>
            <person name="Heilman E."/>
            <person name="Heiman D."/>
            <person name="Howarth C."/>
            <person name="Mehta T."/>
            <person name="Neiman D."/>
            <person name="Pearson M."/>
            <person name="Roberts A."/>
            <person name="Saif S."/>
            <person name="Shea T."/>
            <person name="Shenoy N."/>
            <person name="Sisk P."/>
            <person name="Stolte C."/>
            <person name="Sykes S."/>
            <person name="White J."/>
            <person name="Yandava C."/>
            <person name="Burger G."/>
            <person name="Gray M.W."/>
            <person name="Holland P.W.H."/>
            <person name="King N."/>
            <person name="Lang F.B.F."/>
            <person name="Roger A.J."/>
            <person name="Ruiz-Trillo I."/>
            <person name="Haas B."/>
            <person name="Nusbaum C."/>
            <person name="Birren B."/>
        </authorList>
    </citation>
    <scope>NUCLEOTIDE SEQUENCE [LARGE SCALE GENOMIC DNA]</scope>
    <source>
        <strain evidence="4 5">JP610</strain>
    </source>
</reference>
<dbReference type="InterPro" id="IPR051209">
    <property type="entry name" value="FAD-bind_Monooxygenase_sf"/>
</dbReference>
<dbReference type="PRINTS" id="PR00411">
    <property type="entry name" value="PNDRDTASEI"/>
</dbReference>
<evidence type="ECO:0000256" key="2">
    <source>
        <dbReference type="SAM" id="Phobius"/>
    </source>
</evidence>
<name>A0A0L0G8L8_9EUKA</name>
<keyword evidence="5" id="KW-1185">Reference proteome</keyword>
<accession>A0A0L0G8L8</accession>
<dbReference type="InterPro" id="IPR023753">
    <property type="entry name" value="FAD/NAD-binding_dom"/>
</dbReference>
<evidence type="ECO:0000313" key="4">
    <source>
        <dbReference type="EMBL" id="KNC84563.1"/>
    </source>
</evidence>
<organism evidence="4 5">
    <name type="scientific">Sphaeroforma arctica JP610</name>
    <dbReference type="NCBI Taxonomy" id="667725"/>
    <lineage>
        <taxon>Eukaryota</taxon>
        <taxon>Ichthyosporea</taxon>
        <taxon>Ichthyophonida</taxon>
        <taxon>Sphaeroforma</taxon>
    </lineage>
</organism>
<dbReference type="AlphaFoldDB" id="A0A0L0G8L8"/>
<dbReference type="STRING" id="667725.A0A0L0G8L8"/>
<keyword evidence="2" id="KW-1133">Transmembrane helix</keyword>
<dbReference type="PANTHER" id="PTHR42877:SF4">
    <property type="entry name" value="FAD_NAD(P)-BINDING DOMAIN-CONTAINING PROTEIN-RELATED"/>
    <property type="match status" value="1"/>
</dbReference>
<evidence type="ECO:0000259" key="3">
    <source>
        <dbReference type="Pfam" id="PF07992"/>
    </source>
</evidence>
<keyword evidence="2" id="KW-0812">Transmembrane</keyword>
<evidence type="ECO:0000313" key="5">
    <source>
        <dbReference type="Proteomes" id="UP000054560"/>
    </source>
</evidence>
<dbReference type="GeneID" id="25903740"/>
<dbReference type="OrthoDB" id="66881at2759"/>
<dbReference type="Pfam" id="PF07992">
    <property type="entry name" value="Pyr_redox_2"/>
    <property type="match status" value="1"/>
</dbReference>
<dbReference type="SUPFAM" id="SSF51905">
    <property type="entry name" value="FAD/NAD(P)-binding domain"/>
    <property type="match status" value="1"/>
</dbReference>
<feature type="transmembrane region" description="Helical" evidence="2">
    <location>
        <begin position="41"/>
        <end position="62"/>
    </location>
</feature>
<dbReference type="InterPro" id="IPR036188">
    <property type="entry name" value="FAD/NAD-bd_sf"/>
</dbReference>
<feature type="transmembrane region" description="Helical" evidence="2">
    <location>
        <begin position="15"/>
        <end position="36"/>
    </location>
</feature>
<keyword evidence="2" id="KW-0472">Membrane</keyword>
<comment type="similarity">
    <text evidence="1">Belongs to the FAD-binding monooxygenase family.</text>
</comment>